<feature type="region of interest" description="Disordered" evidence="1">
    <location>
        <begin position="48"/>
        <end position="94"/>
    </location>
</feature>
<reference evidence="2 3" key="1">
    <citation type="journal article" date="2007" name="Nature">
        <title>Evolution of genes and genomes on the Drosophila phylogeny.</title>
        <authorList>
            <consortium name="Drosophila 12 Genomes Consortium"/>
            <person name="Clark A.G."/>
            <person name="Eisen M.B."/>
            <person name="Smith D.R."/>
            <person name="Bergman C.M."/>
            <person name="Oliver B."/>
            <person name="Markow T.A."/>
            <person name="Kaufman T.C."/>
            <person name="Kellis M."/>
            <person name="Gelbart W."/>
            <person name="Iyer V.N."/>
            <person name="Pollard D.A."/>
            <person name="Sackton T.B."/>
            <person name="Larracuente A.M."/>
            <person name="Singh N.D."/>
            <person name="Abad J.P."/>
            <person name="Abt D.N."/>
            <person name="Adryan B."/>
            <person name="Aguade M."/>
            <person name="Akashi H."/>
            <person name="Anderson W.W."/>
            <person name="Aquadro C.F."/>
            <person name="Ardell D.H."/>
            <person name="Arguello R."/>
            <person name="Artieri C.G."/>
            <person name="Barbash D.A."/>
            <person name="Barker D."/>
            <person name="Barsanti P."/>
            <person name="Batterham P."/>
            <person name="Batzoglou S."/>
            <person name="Begun D."/>
            <person name="Bhutkar A."/>
            <person name="Blanco E."/>
            <person name="Bosak S.A."/>
            <person name="Bradley R.K."/>
            <person name="Brand A.D."/>
            <person name="Brent M.R."/>
            <person name="Brooks A.N."/>
            <person name="Brown R.H."/>
            <person name="Butlin R.K."/>
            <person name="Caggese C."/>
            <person name="Calvi B.R."/>
            <person name="Bernardo de Carvalho A."/>
            <person name="Caspi A."/>
            <person name="Castrezana S."/>
            <person name="Celniker S.E."/>
            <person name="Chang J.L."/>
            <person name="Chapple C."/>
            <person name="Chatterji S."/>
            <person name="Chinwalla A."/>
            <person name="Civetta A."/>
            <person name="Clifton S.W."/>
            <person name="Comeron J.M."/>
            <person name="Costello J.C."/>
            <person name="Coyne J.A."/>
            <person name="Daub J."/>
            <person name="David R.G."/>
            <person name="Delcher A.L."/>
            <person name="Delehaunty K."/>
            <person name="Do C.B."/>
            <person name="Ebling H."/>
            <person name="Edwards K."/>
            <person name="Eickbush T."/>
            <person name="Evans J.D."/>
            <person name="Filipski A."/>
            <person name="Findeiss S."/>
            <person name="Freyhult E."/>
            <person name="Fulton L."/>
            <person name="Fulton R."/>
            <person name="Garcia A.C."/>
            <person name="Gardiner A."/>
            <person name="Garfield D.A."/>
            <person name="Garvin B.E."/>
            <person name="Gibson G."/>
            <person name="Gilbert D."/>
            <person name="Gnerre S."/>
            <person name="Godfrey J."/>
            <person name="Good R."/>
            <person name="Gotea V."/>
            <person name="Gravely B."/>
            <person name="Greenberg A.J."/>
            <person name="Griffiths-Jones S."/>
            <person name="Gross S."/>
            <person name="Guigo R."/>
            <person name="Gustafson E.A."/>
            <person name="Haerty W."/>
            <person name="Hahn M.W."/>
            <person name="Halligan D.L."/>
            <person name="Halpern A.L."/>
            <person name="Halter G.M."/>
            <person name="Han M.V."/>
            <person name="Heger A."/>
            <person name="Hillier L."/>
            <person name="Hinrichs A.S."/>
            <person name="Holmes I."/>
            <person name="Hoskins R.A."/>
            <person name="Hubisz M.J."/>
            <person name="Hultmark D."/>
            <person name="Huntley M.A."/>
            <person name="Jaffe D.B."/>
            <person name="Jagadeeshan S."/>
            <person name="Jeck W.R."/>
            <person name="Johnson J."/>
            <person name="Jones C.D."/>
            <person name="Jordan W.C."/>
            <person name="Karpen G.H."/>
            <person name="Kataoka E."/>
            <person name="Keightley P.D."/>
            <person name="Kheradpour P."/>
            <person name="Kirkness E.F."/>
            <person name="Koerich L.B."/>
            <person name="Kristiansen K."/>
            <person name="Kudrna D."/>
            <person name="Kulathinal R.J."/>
            <person name="Kumar S."/>
            <person name="Kwok R."/>
            <person name="Lander E."/>
            <person name="Langley C.H."/>
            <person name="Lapoint R."/>
            <person name="Lazzaro B.P."/>
            <person name="Lee S.J."/>
            <person name="Levesque L."/>
            <person name="Li R."/>
            <person name="Lin C.F."/>
            <person name="Lin M.F."/>
            <person name="Lindblad-Toh K."/>
            <person name="Llopart A."/>
            <person name="Long M."/>
            <person name="Low L."/>
            <person name="Lozovsky E."/>
            <person name="Lu J."/>
            <person name="Luo M."/>
            <person name="Machado C.A."/>
            <person name="Makalowski W."/>
            <person name="Marzo M."/>
            <person name="Matsuda M."/>
            <person name="Matzkin L."/>
            <person name="McAllister B."/>
            <person name="McBride C.S."/>
            <person name="McKernan B."/>
            <person name="McKernan K."/>
            <person name="Mendez-Lago M."/>
            <person name="Minx P."/>
            <person name="Mollenhauer M.U."/>
            <person name="Montooth K."/>
            <person name="Mount S.M."/>
            <person name="Mu X."/>
            <person name="Myers E."/>
            <person name="Negre B."/>
            <person name="Newfeld S."/>
            <person name="Nielsen R."/>
            <person name="Noor M.A."/>
            <person name="O'Grady P."/>
            <person name="Pachter L."/>
            <person name="Papaceit M."/>
            <person name="Parisi M.J."/>
            <person name="Parisi M."/>
            <person name="Parts L."/>
            <person name="Pedersen J.S."/>
            <person name="Pesole G."/>
            <person name="Phillippy A.M."/>
            <person name="Ponting C.P."/>
            <person name="Pop M."/>
            <person name="Porcelli D."/>
            <person name="Powell J.R."/>
            <person name="Prohaska S."/>
            <person name="Pruitt K."/>
            <person name="Puig M."/>
            <person name="Quesneville H."/>
            <person name="Ram K.R."/>
            <person name="Rand D."/>
            <person name="Rasmussen M.D."/>
            <person name="Reed L.K."/>
            <person name="Reenan R."/>
            <person name="Reily A."/>
            <person name="Remington K.A."/>
            <person name="Rieger T.T."/>
            <person name="Ritchie M.G."/>
            <person name="Robin C."/>
            <person name="Rogers Y.H."/>
            <person name="Rohde C."/>
            <person name="Rozas J."/>
            <person name="Rubenfield M.J."/>
            <person name="Ruiz A."/>
            <person name="Russo S."/>
            <person name="Salzberg S.L."/>
            <person name="Sanchez-Gracia A."/>
            <person name="Saranga D.J."/>
            <person name="Sato H."/>
            <person name="Schaeffer S.W."/>
            <person name="Schatz M.C."/>
            <person name="Schlenke T."/>
            <person name="Schwartz R."/>
            <person name="Segarra C."/>
            <person name="Singh R.S."/>
            <person name="Sirot L."/>
            <person name="Sirota M."/>
            <person name="Sisneros N.B."/>
            <person name="Smith C.D."/>
            <person name="Smith T.F."/>
            <person name="Spieth J."/>
            <person name="Stage D.E."/>
            <person name="Stark A."/>
            <person name="Stephan W."/>
            <person name="Strausberg R.L."/>
            <person name="Strempel S."/>
            <person name="Sturgill D."/>
            <person name="Sutton G."/>
            <person name="Sutton G.G."/>
            <person name="Tao W."/>
            <person name="Teichmann S."/>
            <person name="Tobari Y.N."/>
            <person name="Tomimura Y."/>
            <person name="Tsolas J.M."/>
            <person name="Valente V.L."/>
            <person name="Venter E."/>
            <person name="Venter J.C."/>
            <person name="Vicario S."/>
            <person name="Vieira F.G."/>
            <person name="Vilella A.J."/>
            <person name="Villasante A."/>
            <person name="Walenz B."/>
            <person name="Wang J."/>
            <person name="Wasserman M."/>
            <person name="Watts T."/>
            <person name="Wilson D."/>
            <person name="Wilson R.K."/>
            <person name="Wing R.A."/>
            <person name="Wolfner M.F."/>
            <person name="Wong A."/>
            <person name="Wong G.K."/>
            <person name="Wu C.I."/>
            <person name="Wu G."/>
            <person name="Yamamoto D."/>
            <person name="Yang H.P."/>
            <person name="Yang S.P."/>
            <person name="Yorke J.A."/>
            <person name="Yoshida K."/>
            <person name="Zdobnov E."/>
            <person name="Zhang P."/>
            <person name="Zhang Y."/>
            <person name="Zimin A.V."/>
            <person name="Baldwin J."/>
            <person name="Abdouelleil A."/>
            <person name="Abdulkadir J."/>
            <person name="Abebe A."/>
            <person name="Abera B."/>
            <person name="Abreu J."/>
            <person name="Acer S.C."/>
            <person name="Aftuck L."/>
            <person name="Alexander A."/>
            <person name="An P."/>
            <person name="Anderson E."/>
            <person name="Anderson S."/>
            <person name="Arachi H."/>
            <person name="Azer M."/>
            <person name="Bachantsang P."/>
            <person name="Barry A."/>
            <person name="Bayul T."/>
            <person name="Berlin A."/>
            <person name="Bessette D."/>
            <person name="Bloom T."/>
            <person name="Blye J."/>
            <person name="Boguslavskiy L."/>
            <person name="Bonnet C."/>
            <person name="Boukhgalter B."/>
            <person name="Bourzgui I."/>
            <person name="Brown A."/>
            <person name="Cahill P."/>
            <person name="Channer S."/>
            <person name="Cheshatsang Y."/>
            <person name="Chuda L."/>
            <person name="Citroen M."/>
            <person name="Collymore A."/>
            <person name="Cooke P."/>
            <person name="Costello M."/>
            <person name="D'Aco K."/>
            <person name="Daza R."/>
            <person name="De Haan G."/>
            <person name="DeGray S."/>
            <person name="DeMaso C."/>
            <person name="Dhargay N."/>
            <person name="Dooley K."/>
            <person name="Dooley E."/>
            <person name="Doricent M."/>
            <person name="Dorje P."/>
            <person name="Dorjee K."/>
            <person name="Dupes A."/>
            <person name="Elong R."/>
            <person name="Falk J."/>
            <person name="Farina A."/>
            <person name="Faro S."/>
            <person name="Ferguson D."/>
            <person name="Fisher S."/>
            <person name="Foley C.D."/>
            <person name="Franke A."/>
            <person name="Friedrich D."/>
            <person name="Gadbois L."/>
            <person name="Gearin G."/>
            <person name="Gearin C.R."/>
            <person name="Giannoukos G."/>
            <person name="Goode T."/>
            <person name="Graham J."/>
            <person name="Grandbois E."/>
            <person name="Grewal S."/>
            <person name="Gyaltsen K."/>
            <person name="Hafez N."/>
            <person name="Hagos B."/>
            <person name="Hall J."/>
            <person name="Henson C."/>
            <person name="Hollinger A."/>
            <person name="Honan T."/>
            <person name="Huard M.D."/>
            <person name="Hughes L."/>
            <person name="Hurhula B."/>
            <person name="Husby M.E."/>
            <person name="Kamat A."/>
            <person name="Kanga B."/>
            <person name="Kashin S."/>
            <person name="Khazanovich D."/>
            <person name="Kisner P."/>
            <person name="Lance K."/>
            <person name="Lara M."/>
            <person name="Lee W."/>
            <person name="Lennon N."/>
            <person name="Letendre F."/>
            <person name="LeVine R."/>
            <person name="Lipovsky A."/>
            <person name="Liu X."/>
            <person name="Liu J."/>
            <person name="Liu S."/>
            <person name="Lokyitsang T."/>
            <person name="Lokyitsang Y."/>
            <person name="Lubonja R."/>
            <person name="Lui A."/>
            <person name="MacDonald P."/>
            <person name="Magnisalis V."/>
            <person name="Maru K."/>
            <person name="Matthews C."/>
            <person name="McCusker W."/>
            <person name="McDonough S."/>
            <person name="Mehta T."/>
            <person name="Meldrim J."/>
            <person name="Meneus L."/>
            <person name="Mihai O."/>
            <person name="Mihalev A."/>
            <person name="Mihova T."/>
            <person name="Mittelman R."/>
            <person name="Mlenga V."/>
            <person name="Montmayeur A."/>
            <person name="Mulrain L."/>
            <person name="Navidi A."/>
            <person name="Naylor J."/>
            <person name="Negash T."/>
            <person name="Nguyen T."/>
            <person name="Nguyen N."/>
            <person name="Nicol R."/>
            <person name="Norbu C."/>
            <person name="Norbu N."/>
            <person name="Novod N."/>
            <person name="O'Neill B."/>
            <person name="Osman S."/>
            <person name="Markiewicz E."/>
            <person name="Oyono O.L."/>
            <person name="Patti C."/>
            <person name="Phunkhang P."/>
            <person name="Pierre F."/>
            <person name="Priest M."/>
            <person name="Raghuraman S."/>
            <person name="Rege F."/>
            <person name="Reyes R."/>
            <person name="Rise C."/>
            <person name="Rogov P."/>
            <person name="Ross K."/>
            <person name="Ryan E."/>
            <person name="Settipalli S."/>
            <person name="Shea T."/>
            <person name="Sherpa N."/>
            <person name="Shi L."/>
            <person name="Shih D."/>
            <person name="Sparrow T."/>
            <person name="Spaulding J."/>
            <person name="Stalker J."/>
            <person name="Stange-Thomann N."/>
            <person name="Stavropoulos S."/>
            <person name="Stone C."/>
            <person name="Strader C."/>
            <person name="Tesfaye S."/>
            <person name="Thomson T."/>
            <person name="Thoulutsang Y."/>
            <person name="Thoulutsang D."/>
            <person name="Topham K."/>
            <person name="Topping I."/>
            <person name="Tsamla T."/>
            <person name="Vassiliev H."/>
            <person name="Vo A."/>
            <person name="Wangchuk T."/>
            <person name="Wangdi T."/>
            <person name="Weiand M."/>
            <person name="Wilkinson J."/>
            <person name="Wilson A."/>
            <person name="Yadav S."/>
            <person name="Young G."/>
            <person name="Yu Q."/>
            <person name="Zembek L."/>
            <person name="Zhong D."/>
            <person name="Zimmer A."/>
            <person name="Zwirko Z."/>
            <person name="Jaffe D.B."/>
            <person name="Alvarez P."/>
            <person name="Brockman W."/>
            <person name="Butler J."/>
            <person name="Chin C."/>
            <person name="Gnerre S."/>
            <person name="Grabherr M."/>
            <person name="Kleber M."/>
            <person name="Mauceli E."/>
            <person name="MacCallum I."/>
        </authorList>
    </citation>
    <scope>NUCLEOTIDE SEQUENCE [LARGE SCALE GENOMIC DNA]</scope>
    <source>
        <strain evidence="3">Rob3c / Tucson 14021-0248.25</strain>
    </source>
</reference>
<dbReference type="PhylomeDB" id="B4IJB3"/>
<gene>
    <name evidence="2" type="primary">Dsec\GM12066</name>
    <name evidence="2" type="ORF">Dsec_GM12066</name>
</gene>
<keyword evidence="3" id="KW-1185">Reference proteome</keyword>
<dbReference type="AlphaFoldDB" id="B4IJB3"/>
<feature type="compositionally biased region" description="Basic residues" evidence="1">
    <location>
        <begin position="84"/>
        <end position="94"/>
    </location>
</feature>
<organism evidence="3">
    <name type="scientific">Drosophila sechellia</name>
    <name type="common">Fruit fly</name>
    <dbReference type="NCBI Taxonomy" id="7238"/>
    <lineage>
        <taxon>Eukaryota</taxon>
        <taxon>Metazoa</taxon>
        <taxon>Ecdysozoa</taxon>
        <taxon>Arthropoda</taxon>
        <taxon>Hexapoda</taxon>
        <taxon>Insecta</taxon>
        <taxon>Pterygota</taxon>
        <taxon>Neoptera</taxon>
        <taxon>Endopterygota</taxon>
        <taxon>Diptera</taxon>
        <taxon>Brachycera</taxon>
        <taxon>Muscomorpha</taxon>
        <taxon>Ephydroidea</taxon>
        <taxon>Drosophilidae</taxon>
        <taxon>Drosophila</taxon>
        <taxon>Sophophora</taxon>
    </lineage>
</organism>
<proteinExistence type="predicted"/>
<name>B4IJB3_DROSE</name>
<accession>B4IJB3</accession>
<evidence type="ECO:0000313" key="3">
    <source>
        <dbReference type="Proteomes" id="UP000001292"/>
    </source>
</evidence>
<evidence type="ECO:0000313" key="2">
    <source>
        <dbReference type="EMBL" id="EDW51092.1"/>
    </source>
</evidence>
<sequence>MINTIWSAPRAADIRFPRSAPEFAARGRRISGGVMKRKSICERARVFNPCDPGNRSSVAGVREKFDSSQEQATRHTPPTIQPLRQHHPHRHLTG</sequence>
<dbReference type="HOGENOM" id="CLU_2294623_0_0_1"/>
<protein>
    <submittedName>
        <fullName evidence="2">GM12066</fullName>
    </submittedName>
</protein>
<dbReference type="EMBL" id="CH480847">
    <property type="protein sequence ID" value="EDW51092.1"/>
    <property type="molecule type" value="Genomic_DNA"/>
</dbReference>
<evidence type="ECO:0000256" key="1">
    <source>
        <dbReference type="SAM" id="MobiDB-lite"/>
    </source>
</evidence>
<dbReference type="Proteomes" id="UP000001292">
    <property type="component" value="Unassembled WGS sequence"/>
</dbReference>
<feature type="compositionally biased region" description="Polar residues" evidence="1">
    <location>
        <begin position="68"/>
        <end position="78"/>
    </location>
</feature>
<dbReference type="OMA" id="MKRKSIC"/>